<dbReference type="AlphaFoldDB" id="A0AAW2VCZ2"/>
<reference evidence="2" key="2">
    <citation type="journal article" date="2024" name="Plant">
        <title>Genomic evolution and insights into agronomic trait innovations of Sesamum species.</title>
        <authorList>
            <person name="Miao H."/>
            <person name="Wang L."/>
            <person name="Qu L."/>
            <person name="Liu H."/>
            <person name="Sun Y."/>
            <person name="Le M."/>
            <person name="Wang Q."/>
            <person name="Wei S."/>
            <person name="Zheng Y."/>
            <person name="Lin W."/>
            <person name="Duan Y."/>
            <person name="Cao H."/>
            <person name="Xiong S."/>
            <person name="Wang X."/>
            <person name="Wei L."/>
            <person name="Li C."/>
            <person name="Ma Q."/>
            <person name="Ju M."/>
            <person name="Zhao R."/>
            <person name="Li G."/>
            <person name="Mu C."/>
            <person name="Tian Q."/>
            <person name="Mei H."/>
            <person name="Zhang T."/>
            <person name="Gao T."/>
            <person name="Zhang H."/>
        </authorList>
    </citation>
    <scope>NUCLEOTIDE SEQUENCE</scope>
    <source>
        <strain evidence="2">KEN1</strain>
    </source>
</reference>
<protein>
    <submittedName>
        <fullName evidence="2">Uncharacterized protein</fullName>
    </submittedName>
</protein>
<feature type="region of interest" description="Disordered" evidence="1">
    <location>
        <begin position="1"/>
        <end position="37"/>
    </location>
</feature>
<accession>A0AAW2VCZ2</accession>
<dbReference type="Pfam" id="PF07800">
    <property type="entry name" value="DUF1644"/>
    <property type="match status" value="1"/>
</dbReference>
<dbReference type="EMBL" id="JACGWN010000010">
    <property type="protein sequence ID" value="KAL0427042.1"/>
    <property type="molecule type" value="Genomic_DNA"/>
</dbReference>
<comment type="caution">
    <text evidence="2">The sequence shown here is derived from an EMBL/GenBank/DDBJ whole genome shotgun (WGS) entry which is preliminary data.</text>
</comment>
<name>A0AAW2VCZ2_9LAMI</name>
<evidence type="ECO:0000313" key="2">
    <source>
        <dbReference type="EMBL" id="KAL0427042.1"/>
    </source>
</evidence>
<organism evidence="2">
    <name type="scientific">Sesamum latifolium</name>
    <dbReference type="NCBI Taxonomy" id="2727402"/>
    <lineage>
        <taxon>Eukaryota</taxon>
        <taxon>Viridiplantae</taxon>
        <taxon>Streptophyta</taxon>
        <taxon>Embryophyta</taxon>
        <taxon>Tracheophyta</taxon>
        <taxon>Spermatophyta</taxon>
        <taxon>Magnoliopsida</taxon>
        <taxon>eudicotyledons</taxon>
        <taxon>Gunneridae</taxon>
        <taxon>Pentapetalae</taxon>
        <taxon>asterids</taxon>
        <taxon>lamiids</taxon>
        <taxon>Lamiales</taxon>
        <taxon>Pedaliaceae</taxon>
        <taxon>Sesamum</taxon>
    </lineage>
</organism>
<gene>
    <name evidence="2" type="ORF">Slati_2879000</name>
</gene>
<proteinExistence type="predicted"/>
<reference evidence="2" key="1">
    <citation type="submission" date="2020-06" db="EMBL/GenBank/DDBJ databases">
        <authorList>
            <person name="Li T."/>
            <person name="Hu X."/>
            <person name="Zhang T."/>
            <person name="Song X."/>
            <person name="Zhang H."/>
            <person name="Dai N."/>
            <person name="Sheng W."/>
            <person name="Hou X."/>
            <person name="Wei L."/>
        </authorList>
    </citation>
    <scope>NUCLEOTIDE SEQUENCE</scope>
    <source>
        <strain evidence="2">KEN1</strain>
        <tissue evidence="2">Leaf</tissue>
    </source>
</reference>
<dbReference type="PANTHER" id="PTHR31197">
    <property type="entry name" value="OS01G0612600 PROTEIN"/>
    <property type="match status" value="1"/>
</dbReference>
<sequence>MPKERRERSLSLDRSRLSPFPCSSSYPRQSLTKNPLEDDKNVKEWEAARCPVCMEHPHNAILLICSSHEKGCRPFMCDTSYRHSNCFDQFRKSFSDASAELQSPKTCQSWHRLCRLPQLFQRKQFLTWKAKEVWKNQCPLLYLLRTQ</sequence>
<dbReference type="InterPro" id="IPR012866">
    <property type="entry name" value="DUF1644"/>
</dbReference>
<dbReference type="PANTHER" id="PTHR31197:SF5">
    <property type="entry name" value="OS01G0612600 PROTEIN"/>
    <property type="match status" value="1"/>
</dbReference>
<evidence type="ECO:0000256" key="1">
    <source>
        <dbReference type="SAM" id="MobiDB-lite"/>
    </source>
</evidence>
<feature type="compositionally biased region" description="Basic and acidic residues" evidence="1">
    <location>
        <begin position="1"/>
        <end position="16"/>
    </location>
</feature>
<feature type="compositionally biased region" description="Polar residues" evidence="1">
    <location>
        <begin position="21"/>
        <end position="33"/>
    </location>
</feature>